<proteinExistence type="predicted"/>
<feature type="compositionally biased region" description="Basic and acidic residues" evidence="1">
    <location>
        <begin position="57"/>
        <end position="73"/>
    </location>
</feature>
<dbReference type="EMBL" id="JBHSEW010000001">
    <property type="protein sequence ID" value="MFC4620914.1"/>
    <property type="molecule type" value="Genomic_DNA"/>
</dbReference>
<keyword evidence="3" id="KW-1185">Reference proteome</keyword>
<organism evidence="2 3">
    <name type="scientific">Comamonas nitrativorans</name>
    <dbReference type="NCBI Taxonomy" id="108437"/>
    <lineage>
        <taxon>Bacteria</taxon>
        <taxon>Pseudomonadati</taxon>
        <taxon>Pseudomonadota</taxon>
        <taxon>Betaproteobacteria</taxon>
        <taxon>Burkholderiales</taxon>
        <taxon>Comamonadaceae</taxon>
        <taxon>Comamonas</taxon>
    </lineage>
</organism>
<name>A0ABV9GUU0_9BURK</name>
<evidence type="ECO:0000256" key="1">
    <source>
        <dbReference type="SAM" id="MobiDB-lite"/>
    </source>
</evidence>
<feature type="region of interest" description="Disordered" evidence="1">
    <location>
        <begin position="52"/>
        <end position="73"/>
    </location>
</feature>
<dbReference type="Proteomes" id="UP001595967">
    <property type="component" value="Unassembled WGS sequence"/>
</dbReference>
<gene>
    <name evidence="2" type="ORF">ACFO3A_01600</name>
</gene>
<feature type="region of interest" description="Disordered" evidence="1">
    <location>
        <begin position="117"/>
        <end position="150"/>
    </location>
</feature>
<accession>A0ABV9GUU0</accession>
<evidence type="ECO:0000313" key="3">
    <source>
        <dbReference type="Proteomes" id="UP001595967"/>
    </source>
</evidence>
<protein>
    <submittedName>
        <fullName evidence="2">Uncharacterized protein</fullName>
    </submittedName>
</protein>
<evidence type="ECO:0000313" key="2">
    <source>
        <dbReference type="EMBL" id="MFC4620914.1"/>
    </source>
</evidence>
<dbReference type="RefSeq" id="WP_377723362.1">
    <property type="nucleotide sequence ID" value="NZ_JBHSEW010000001.1"/>
</dbReference>
<sequence length="150" mass="16763">MQIPPLDRHPIEWANTQGANLYSTGASGPAAVRPIHAVNAVESVDKLGEGVTVSIKNPDKPTDKSEQDLDWTAKKELQEKSLKEIEEEKNKEPLSKQLIEFIQSMWRASAMAVEAAEQAQKADQQERNMLQVRTEPLTYEEPKVKRTGGL</sequence>
<reference evidence="3" key="1">
    <citation type="journal article" date="2019" name="Int. J. Syst. Evol. Microbiol.">
        <title>The Global Catalogue of Microorganisms (GCM) 10K type strain sequencing project: providing services to taxonomists for standard genome sequencing and annotation.</title>
        <authorList>
            <consortium name="The Broad Institute Genomics Platform"/>
            <consortium name="The Broad Institute Genome Sequencing Center for Infectious Disease"/>
            <person name="Wu L."/>
            <person name="Ma J."/>
        </authorList>
    </citation>
    <scope>NUCLEOTIDE SEQUENCE [LARGE SCALE GENOMIC DNA]</scope>
    <source>
        <strain evidence="3">JCM 11650</strain>
    </source>
</reference>
<comment type="caution">
    <text evidence="2">The sequence shown here is derived from an EMBL/GenBank/DDBJ whole genome shotgun (WGS) entry which is preliminary data.</text>
</comment>